<evidence type="ECO:0000256" key="9">
    <source>
        <dbReference type="ARBA" id="ARBA00022741"/>
    </source>
</evidence>
<comment type="function">
    <text evidence="2">Catalyzes the phosphorylation of pyruvate to phosphoenolpyruvate.</text>
</comment>
<comment type="similarity">
    <text evidence="4">Belongs to the PEP-utilizing enzyme family.</text>
</comment>
<dbReference type="GO" id="GO:0046872">
    <property type="term" value="F:metal ion binding"/>
    <property type="evidence" value="ECO:0007669"/>
    <property type="project" value="UniProtKB-KW"/>
</dbReference>
<evidence type="ECO:0000256" key="4">
    <source>
        <dbReference type="ARBA" id="ARBA00007837"/>
    </source>
</evidence>
<reference evidence="16 17" key="1">
    <citation type="submission" date="2019-03" db="EMBL/GenBank/DDBJ databases">
        <title>Genomic Encyclopedia of Type Strains, Phase IV (KMG-IV): sequencing the most valuable type-strain genomes for metagenomic binning, comparative biology and taxonomic classification.</title>
        <authorList>
            <person name="Goeker M."/>
        </authorList>
    </citation>
    <scope>NUCLEOTIDE SEQUENCE [LARGE SCALE GENOMIC DNA]</scope>
    <source>
        <strain evidence="16 17">DSM 100013</strain>
    </source>
</reference>
<evidence type="ECO:0000256" key="13">
    <source>
        <dbReference type="ARBA" id="ARBA00033470"/>
    </source>
</evidence>
<feature type="domain" description="Pyruvate phosphate dikinase AMP/ATP-binding" evidence="15">
    <location>
        <begin position="301"/>
        <end position="680"/>
    </location>
</feature>
<comment type="catalytic activity">
    <reaction evidence="14">
        <text>pyruvate + ATP + H2O = phosphoenolpyruvate + AMP + phosphate + 2 H(+)</text>
        <dbReference type="Rhea" id="RHEA:11364"/>
        <dbReference type="ChEBI" id="CHEBI:15361"/>
        <dbReference type="ChEBI" id="CHEBI:15377"/>
        <dbReference type="ChEBI" id="CHEBI:15378"/>
        <dbReference type="ChEBI" id="CHEBI:30616"/>
        <dbReference type="ChEBI" id="CHEBI:43474"/>
        <dbReference type="ChEBI" id="CHEBI:58702"/>
        <dbReference type="ChEBI" id="CHEBI:456215"/>
        <dbReference type="EC" id="2.7.9.2"/>
    </reaction>
</comment>
<gene>
    <name evidence="16" type="ORF">EDD79_101155</name>
</gene>
<keyword evidence="10 16" id="KW-0418">Kinase</keyword>
<dbReference type="Gene3D" id="3.30.1490.20">
    <property type="entry name" value="ATP-grasp fold, A domain"/>
    <property type="match status" value="1"/>
</dbReference>
<proteinExistence type="inferred from homology"/>
<evidence type="ECO:0000256" key="11">
    <source>
        <dbReference type="ARBA" id="ARBA00022840"/>
    </source>
</evidence>
<dbReference type="GO" id="GO:0005524">
    <property type="term" value="F:ATP binding"/>
    <property type="evidence" value="ECO:0007669"/>
    <property type="project" value="UniProtKB-KW"/>
</dbReference>
<dbReference type="RefSeq" id="WP_132848157.1">
    <property type="nucleotide sequence ID" value="NZ_CP058648.1"/>
</dbReference>
<evidence type="ECO:0000313" key="17">
    <source>
        <dbReference type="Proteomes" id="UP000295504"/>
    </source>
</evidence>
<sequence length="866" mass="100259">MSSDKRSTGIESLDKVLDYLRLGDNVVWQVDSVDDYIEFARPFVYEAINNGRRIVYMRFADHESIIRNNSSVITYELDAQDGFESFSTTVHNIIAREGLGVYYIFDSLSDLLSVWATDLMIGNFFYITCPFLFELDTIAYFAIIRDRHSYDLISRIRGTTQLLLDLYCYQTDIKTYYLHPLKVFKRYSYTMFLLHVLEHGNFIPIVNSIQSATLFCALQDRKLGSKQKYLDYWDKVYEKAEHIYNMSKNDGSDFLPEVKETTTLLSKMMLTKDARVLELVEKYFTLEDLIKIKSRLIGTGFVGGKSLGMLLARNIILKDKEFDWKTYLEPHDSFYIGSDVFYTYIVQNGWWRERVKQKTDEGYFEIAKDLREKMLKGTFPPAIKEQFIQMLEYFGQSPIIVRSSSLLEDGFGNAFAGKYESVFCVNQGSPEERYECFEKAVKIVYSSVLNEDALTYRLKRGLQHKDEQMALLVQRVSGSYNKKYFFPQMAGVGFSYNTYTWKNDINPDAGMLRLVFGLGTRAVDRVETDYPRIVSLDKPMLKTHSHKEDLRRFSQQDVDVLNIEENSIQTISVKKLIGQKLNMDMDLFGIRDHEINRKLREFGINDEEAWIITFDKLFTETPFVKIMRHILKIIEKVYEYPVDIEFAVNFTNRTPQINLLQCRPLQTKGKGVKVRFPQNISQDKIIVKTNGNFMGGSIDSNINKIIYVNPEGYSKLDNTKKYEIARIIGRLNKEYIDPNNDRVMLLGPGRWGTSTPSLGVPVTFSEISNVTILGEVAFSSGGLMPELSFGTHFFQDLVETDIFYIAIFPQTKGVLFNSNTFGKNHFSTVLPNFTQFQNIIGVYNFNDNIVRFRADLISQKVLCYLD</sequence>
<keyword evidence="17" id="KW-1185">Reference proteome</keyword>
<keyword evidence="8" id="KW-0479">Metal-binding</keyword>
<dbReference type="OrthoDB" id="9812167at2"/>
<keyword evidence="16" id="KW-0670">Pyruvate</keyword>
<dbReference type="InterPro" id="IPR013815">
    <property type="entry name" value="ATP_grasp_subdomain_1"/>
</dbReference>
<dbReference type="InterPro" id="IPR006319">
    <property type="entry name" value="PEP_synth"/>
</dbReference>
<evidence type="ECO:0000256" key="6">
    <source>
        <dbReference type="ARBA" id="ARBA00021623"/>
    </source>
</evidence>
<dbReference type="Pfam" id="PF01326">
    <property type="entry name" value="PPDK_N"/>
    <property type="match status" value="1"/>
</dbReference>
<dbReference type="SUPFAM" id="SSF56059">
    <property type="entry name" value="Glutathione synthetase ATP-binding domain-like"/>
    <property type="match status" value="1"/>
</dbReference>
<protein>
    <recommendedName>
        <fullName evidence="6">Phosphoenolpyruvate synthase</fullName>
        <ecNumber evidence="5">2.7.9.2</ecNumber>
    </recommendedName>
    <alternativeName>
        <fullName evidence="13">Pyruvate, water dikinase</fullName>
    </alternativeName>
</protein>
<evidence type="ECO:0000313" key="16">
    <source>
        <dbReference type="EMBL" id="TCQ03091.1"/>
    </source>
</evidence>
<organism evidence="16 17">
    <name type="scientific">Serpentinicella alkaliphila</name>
    <dbReference type="NCBI Taxonomy" id="1734049"/>
    <lineage>
        <taxon>Bacteria</taxon>
        <taxon>Bacillati</taxon>
        <taxon>Bacillota</taxon>
        <taxon>Clostridia</taxon>
        <taxon>Peptostreptococcales</taxon>
        <taxon>Natronincolaceae</taxon>
        <taxon>Serpentinicella</taxon>
    </lineage>
</organism>
<evidence type="ECO:0000256" key="14">
    <source>
        <dbReference type="ARBA" id="ARBA00047700"/>
    </source>
</evidence>
<dbReference type="EC" id="2.7.9.2" evidence="5"/>
<dbReference type="GO" id="GO:0006094">
    <property type="term" value="P:gluconeogenesis"/>
    <property type="evidence" value="ECO:0007669"/>
    <property type="project" value="UniProtKB-UniPathway"/>
</dbReference>
<keyword evidence="7" id="KW-0808">Transferase</keyword>
<keyword evidence="12" id="KW-0460">Magnesium</keyword>
<keyword evidence="11" id="KW-0067">ATP-binding</keyword>
<evidence type="ECO:0000256" key="3">
    <source>
        <dbReference type="ARBA" id="ARBA00004742"/>
    </source>
</evidence>
<evidence type="ECO:0000259" key="15">
    <source>
        <dbReference type="Pfam" id="PF01326"/>
    </source>
</evidence>
<evidence type="ECO:0000256" key="8">
    <source>
        <dbReference type="ARBA" id="ARBA00022723"/>
    </source>
</evidence>
<dbReference type="PANTHER" id="PTHR43030:SF1">
    <property type="entry name" value="PHOSPHOENOLPYRUVATE SYNTHASE"/>
    <property type="match status" value="1"/>
</dbReference>
<dbReference type="AlphaFoldDB" id="A0A4R2TIL1"/>
<comment type="caution">
    <text evidence="16">The sequence shown here is derived from an EMBL/GenBank/DDBJ whole genome shotgun (WGS) entry which is preliminary data.</text>
</comment>
<dbReference type="EMBL" id="SLYC01000011">
    <property type="protein sequence ID" value="TCQ03091.1"/>
    <property type="molecule type" value="Genomic_DNA"/>
</dbReference>
<evidence type="ECO:0000256" key="2">
    <source>
        <dbReference type="ARBA" id="ARBA00002988"/>
    </source>
</evidence>
<dbReference type="Proteomes" id="UP000295504">
    <property type="component" value="Unassembled WGS sequence"/>
</dbReference>
<evidence type="ECO:0000256" key="12">
    <source>
        <dbReference type="ARBA" id="ARBA00022842"/>
    </source>
</evidence>
<evidence type="ECO:0000256" key="5">
    <source>
        <dbReference type="ARBA" id="ARBA00011996"/>
    </source>
</evidence>
<keyword evidence="9" id="KW-0547">Nucleotide-binding</keyword>
<accession>A0A4R2TIL1</accession>
<dbReference type="Gene3D" id="3.30.470.20">
    <property type="entry name" value="ATP-grasp fold, B domain"/>
    <property type="match status" value="1"/>
</dbReference>
<comment type="pathway">
    <text evidence="3">Carbohydrate biosynthesis; gluconeogenesis.</text>
</comment>
<evidence type="ECO:0000256" key="7">
    <source>
        <dbReference type="ARBA" id="ARBA00022679"/>
    </source>
</evidence>
<comment type="cofactor">
    <cofactor evidence="1">
        <name>Mg(2+)</name>
        <dbReference type="ChEBI" id="CHEBI:18420"/>
    </cofactor>
</comment>
<dbReference type="InterPro" id="IPR002192">
    <property type="entry name" value="PPDK_AMP/ATP-bd"/>
</dbReference>
<dbReference type="PANTHER" id="PTHR43030">
    <property type="entry name" value="PHOSPHOENOLPYRUVATE SYNTHASE"/>
    <property type="match status" value="1"/>
</dbReference>
<name>A0A4R2TIL1_9FIRM</name>
<dbReference type="GO" id="GO:0008986">
    <property type="term" value="F:pyruvate, water dikinase activity"/>
    <property type="evidence" value="ECO:0007669"/>
    <property type="project" value="UniProtKB-EC"/>
</dbReference>
<evidence type="ECO:0000256" key="1">
    <source>
        <dbReference type="ARBA" id="ARBA00001946"/>
    </source>
</evidence>
<dbReference type="UniPathway" id="UPA00138"/>
<evidence type="ECO:0000256" key="10">
    <source>
        <dbReference type="ARBA" id="ARBA00022777"/>
    </source>
</evidence>